<sequence length="50" mass="5633">MSRLFQIEAATKIMVGICPKAKDNLETGLQGIRELIEDARELGIEFKEEP</sequence>
<dbReference type="EMBL" id="MT142780">
    <property type="protein sequence ID" value="QJA88464.1"/>
    <property type="molecule type" value="Genomic_DNA"/>
</dbReference>
<proteinExistence type="predicted"/>
<dbReference type="AlphaFoldDB" id="A0A6M3L4M4"/>
<name>A0A6M3L4M4_9ZZZZ</name>
<protein>
    <submittedName>
        <fullName evidence="1">Uncharacterized protein</fullName>
    </submittedName>
</protein>
<gene>
    <name evidence="1" type="ORF">MM415B02758_0006</name>
</gene>
<reference evidence="1" key="1">
    <citation type="submission" date="2020-03" db="EMBL/GenBank/DDBJ databases">
        <title>The deep terrestrial virosphere.</title>
        <authorList>
            <person name="Holmfeldt K."/>
            <person name="Nilsson E."/>
            <person name="Simone D."/>
            <person name="Lopez-Fernandez M."/>
            <person name="Wu X."/>
            <person name="de Brujin I."/>
            <person name="Lundin D."/>
            <person name="Andersson A."/>
            <person name="Bertilsson S."/>
            <person name="Dopson M."/>
        </authorList>
    </citation>
    <scope>NUCLEOTIDE SEQUENCE</scope>
    <source>
        <strain evidence="1">MM415B02758</strain>
    </source>
</reference>
<accession>A0A6M3L4M4</accession>
<evidence type="ECO:0000313" key="1">
    <source>
        <dbReference type="EMBL" id="QJA88464.1"/>
    </source>
</evidence>
<organism evidence="1">
    <name type="scientific">viral metagenome</name>
    <dbReference type="NCBI Taxonomy" id="1070528"/>
    <lineage>
        <taxon>unclassified sequences</taxon>
        <taxon>metagenomes</taxon>
        <taxon>organismal metagenomes</taxon>
    </lineage>
</organism>